<evidence type="ECO:0000313" key="1">
    <source>
        <dbReference type="EMBL" id="AUM59647.1"/>
    </source>
</evidence>
<proteinExistence type="predicted"/>
<organism evidence="1 2">
    <name type="scientific">Pseudomonas phage PMBT3</name>
    <dbReference type="NCBI Taxonomy" id="2059856"/>
    <lineage>
        <taxon>Viruses</taxon>
        <taxon>Duplodnaviria</taxon>
        <taxon>Heunggongvirae</taxon>
        <taxon>Uroviricota</taxon>
        <taxon>Caudoviricetes</taxon>
        <taxon>Maxrubnervirus</taxon>
        <taxon>Maxrubnervirus PMBT3</taxon>
    </lineage>
</organism>
<dbReference type="RefSeq" id="YP_009796596.1">
    <property type="nucleotide sequence ID" value="NC_047902.1"/>
</dbReference>
<evidence type="ECO:0000313" key="2">
    <source>
        <dbReference type="Proteomes" id="UP000240704"/>
    </source>
</evidence>
<sequence length="248" mass="27870">MSFNGQSVRALAHDYETTGVDAGTCGVLQSALWIVNLHQDGTFSVEDKDLMLLNPGMDIHPEASKVHGYYAHDLVDELPWEKYLGEQMQTVNEMKLDAVIGYNSASFDNRIAARVGFQAPKSIDLMKAARKLKTEHKWPSAKLVHFYEHLIGEPMSGAHDASVDVDATLKCIKPLFSWAKVETLDELMVWMKGEDGTLDMKIGFGKHKGSKVKNLDQSYCKWLLSDKCEMLFSTELREALYLRLAQAI</sequence>
<dbReference type="GeneID" id="54986986"/>
<dbReference type="CDD" id="cd06127">
    <property type="entry name" value="DEDDh"/>
    <property type="match status" value="1"/>
</dbReference>
<accession>A0A2I6PI22</accession>
<dbReference type="InterPro" id="IPR036397">
    <property type="entry name" value="RNaseH_sf"/>
</dbReference>
<dbReference type="Gene3D" id="3.30.420.10">
    <property type="entry name" value="Ribonuclease H-like superfamily/Ribonuclease H"/>
    <property type="match status" value="1"/>
</dbReference>
<name>A0A2I6PI22_9CAUD</name>
<reference evidence="2" key="1">
    <citation type="submission" date="2017-11" db="EMBL/GenBank/DDBJ databases">
        <title>Genome sequence and characterization of the novel virulent phage PMBT3 infecting Pseudomonas sp.</title>
        <authorList>
            <person name="Koberg S."/>
            <person name="Brinks E."/>
            <person name="Heller K.J."/>
            <person name="Neve H."/>
            <person name="Franz C.M.A.P."/>
        </authorList>
    </citation>
    <scope>NUCLEOTIDE SEQUENCE [LARGE SCALE GENOMIC DNA]</scope>
</reference>
<dbReference type="SUPFAM" id="SSF53098">
    <property type="entry name" value="Ribonuclease H-like"/>
    <property type="match status" value="1"/>
</dbReference>
<dbReference type="Proteomes" id="UP000240704">
    <property type="component" value="Segment"/>
</dbReference>
<dbReference type="InterPro" id="IPR012337">
    <property type="entry name" value="RNaseH-like_sf"/>
</dbReference>
<dbReference type="EMBL" id="MG596799">
    <property type="protein sequence ID" value="AUM59647.1"/>
    <property type="molecule type" value="Genomic_DNA"/>
</dbReference>
<keyword evidence="2" id="KW-1185">Reference proteome</keyword>
<dbReference type="KEGG" id="vg:54986986"/>
<dbReference type="GO" id="GO:0003676">
    <property type="term" value="F:nucleic acid binding"/>
    <property type="evidence" value="ECO:0007669"/>
    <property type="project" value="InterPro"/>
</dbReference>
<protein>
    <submittedName>
        <fullName evidence="1">DNA polymerase III epsilon subunit</fullName>
    </submittedName>
</protein>